<gene>
    <name evidence="1" type="ORF">SAMN04489746_1317</name>
</gene>
<evidence type="ECO:0000313" key="1">
    <source>
        <dbReference type="EMBL" id="SEB94011.1"/>
    </source>
</evidence>
<dbReference type="Proteomes" id="UP000183687">
    <property type="component" value="Unassembled WGS sequence"/>
</dbReference>
<dbReference type="GO" id="GO:0006450">
    <property type="term" value="P:regulation of translational fidelity"/>
    <property type="evidence" value="ECO:0007669"/>
    <property type="project" value="InterPro"/>
</dbReference>
<sequence>MMLSQLDVAGIADYARIALSEDELAQMTNYLNEAIGLLDPICHYELEGVEPTYHPIGDLSNVMGADEVDRDVRALDVDTALSNASVTSERFFCVPSILGDEESDR</sequence>
<evidence type="ECO:0000313" key="2">
    <source>
        <dbReference type="Proteomes" id="UP000183687"/>
    </source>
</evidence>
<comment type="caution">
    <text evidence="1">The sequence shown here is derived from an EMBL/GenBank/DDBJ whole genome shotgun (WGS) entry which is preliminary data.</text>
</comment>
<protein>
    <submittedName>
        <fullName evidence="1">Aspartyl/glutamyl-tRNA(Asn/Gln) amidotransferase subunit C</fullName>
    </submittedName>
</protein>
<accession>A0AB38A7Q0</accession>
<dbReference type="RefSeq" id="WP_002564017.1">
    <property type="nucleotide sequence ID" value="NZ_CALJSN010000010.1"/>
</dbReference>
<dbReference type="InterPro" id="IPR036113">
    <property type="entry name" value="Asp/Glu-ADT_sf_sub_c"/>
</dbReference>
<dbReference type="Gene3D" id="1.10.20.60">
    <property type="entry name" value="Glu-tRNAGln amidotransferase C subunit, N-terminal domain"/>
    <property type="match status" value="1"/>
</dbReference>
<dbReference type="InterPro" id="IPR003837">
    <property type="entry name" value="GatC"/>
</dbReference>
<organism evidence="1 2">
    <name type="scientific">Atopobium minutum</name>
    <dbReference type="NCBI Taxonomy" id="1381"/>
    <lineage>
        <taxon>Bacteria</taxon>
        <taxon>Bacillati</taxon>
        <taxon>Actinomycetota</taxon>
        <taxon>Coriobacteriia</taxon>
        <taxon>Coriobacteriales</taxon>
        <taxon>Atopobiaceae</taxon>
        <taxon>Atopobium</taxon>
    </lineage>
</organism>
<dbReference type="EMBL" id="FNSH01000001">
    <property type="protein sequence ID" value="SEB94011.1"/>
    <property type="molecule type" value="Genomic_DNA"/>
</dbReference>
<dbReference type="AlphaFoldDB" id="A0AB38A7Q0"/>
<dbReference type="NCBIfam" id="TIGR00135">
    <property type="entry name" value="gatC"/>
    <property type="match status" value="1"/>
</dbReference>
<proteinExistence type="predicted"/>
<name>A0AB38A7Q0_9ACTN</name>
<dbReference type="SUPFAM" id="SSF141000">
    <property type="entry name" value="Glu-tRNAGln amidotransferase C subunit"/>
    <property type="match status" value="1"/>
</dbReference>
<reference evidence="1 2" key="1">
    <citation type="submission" date="2016-10" db="EMBL/GenBank/DDBJ databases">
        <authorList>
            <person name="Varghese N."/>
            <person name="Submissions S."/>
        </authorList>
    </citation>
    <scope>NUCLEOTIDE SEQUENCE [LARGE SCALE GENOMIC DNA]</scope>
    <source>
        <strain evidence="1 2">DSM 20586</strain>
    </source>
</reference>
<dbReference type="Pfam" id="PF02686">
    <property type="entry name" value="GatC"/>
    <property type="match status" value="1"/>
</dbReference>